<dbReference type="GO" id="GO:0044205">
    <property type="term" value="P:'de novo' UMP biosynthetic process"/>
    <property type="evidence" value="ECO:0007669"/>
    <property type="project" value="UniProtKB-UniPathway"/>
</dbReference>
<evidence type="ECO:0000259" key="7">
    <source>
        <dbReference type="Pfam" id="PF01180"/>
    </source>
</evidence>
<dbReference type="Proteomes" id="UP000251835">
    <property type="component" value="Unassembled WGS sequence"/>
</dbReference>
<dbReference type="GO" id="GO:0004152">
    <property type="term" value="F:dihydroorotate dehydrogenase activity"/>
    <property type="evidence" value="ECO:0007669"/>
    <property type="project" value="InterPro"/>
</dbReference>
<dbReference type="Pfam" id="PF01180">
    <property type="entry name" value="DHO_dh"/>
    <property type="match status" value="1"/>
</dbReference>
<dbReference type="InterPro" id="IPR013785">
    <property type="entry name" value="Aldolase_TIM"/>
</dbReference>
<name>A0A7L4UQR7_BALHA</name>
<evidence type="ECO:0000256" key="5">
    <source>
        <dbReference type="ARBA" id="ARBA00022975"/>
    </source>
</evidence>
<dbReference type="RefSeq" id="WP_207778384.1">
    <property type="nucleotide sequence ID" value="NZ_QENZ01000003.1"/>
</dbReference>
<dbReference type="GO" id="GO:0005737">
    <property type="term" value="C:cytoplasm"/>
    <property type="evidence" value="ECO:0007669"/>
    <property type="project" value="InterPro"/>
</dbReference>
<dbReference type="PANTHER" id="PTHR48109">
    <property type="entry name" value="DIHYDROOROTATE DEHYDROGENASE (QUINONE), MITOCHONDRIAL-RELATED"/>
    <property type="match status" value="1"/>
</dbReference>
<dbReference type="PIRSF" id="PIRSF000164">
    <property type="entry name" value="DHO_oxidase"/>
    <property type="match status" value="1"/>
</dbReference>
<comment type="cofactor">
    <cofactor evidence="1">
        <name>FMN</name>
        <dbReference type="ChEBI" id="CHEBI:58210"/>
    </cofactor>
</comment>
<proteinExistence type="predicted"/>
<dbReference type="AlphaFoldDB" id="A0A7L4UQR7"/>
<evidence type="ECO:0000313" key="9">
    <source>
        <dbReference type="Proteomes" id="UP000251835"/>
    </source>
</evidence>
<feature type="domain" description="Dihydroorotate dehydrogenase catalytic" evidence="7">
    <location>
        <begin position="6"/>
        <end position="290"/>
    </location>
</feature>
<dbReference type="EMBL" id="QENZ01000003">
    <property type="protein sequence ID" value="PVX52093.1"/>
    <property type="molecule type" value="Genomic_DNA"/>
</dbReference>
<evidence type="ECO:0000256" key="3">
    <source>
        <dbReference type="ARBA" id="ARBA00022630"/>
    </source>
</evidence>
<evidence type="ECO:0000313" key="8">
    <source>
        <dbReference type="EMBL" id="PVX52093.1"/>
    </source>
</evidence>
<evidence type="ECO:0000256" key="1">
    <source>
        <dbReference type="ARBA" id="ARBA00001917"/>
    </source>
</evidence>
<dbReference type="InterPro" id="IPR012135">
    <property type="entry name" value="Dihydroorotate_DH_1_2"/>
</dbReference>
<reference evidence="8 9" key="1">
    <citation type="submission" date="2018-05" db="EMBL/GenBank/DDBJ databases">
        <title>Genomic Encyclopedia of Type Strains, Phase IV (KMG-IV): sequencing the most valuable type-strain genomes for metagenomic binning, comparative biology and taxonomic classification.</title>
        <authorList>
            <person name="Goeker M."/>
        </authorList>
    </citation>
    <scope>NUCLEOTIDE SEQUENCE [LARGE SCALE GENOMIC DNA]</scope>
    <source>
        <strain evidence="8 9">DSM 28579</strain>
    </source>
</reference>
<keyword evidence="4" id="KW-0288">FMN</keyword>
<dbReference type="GO" id="GO:0006207">
    <property type="term" value="P:'de novo' pyrimidine nucleobase biosynthetic process"/>
    <property type="evidence" value="ECO:0007669"/>
    <property type="project" value="TreeGrafter"/>
</dbReference>
<comment type="caution">
    <text evidence="8">The sequence shown here is derived from an EMBL/GenBank/DDBJ whole genome shotgun (WGS) entry which is preliminary data.</text>
</comment>
<evidence type="ECO:0000256" key="4">
    <source>
        <dbReference type="ARBA" id="ARBA00022643"/>
    </source>
</evidence>
<dbReference type="PANTHER" id="PTHR48109:SF3">
    <property type="entry name" value="SLL0744 PROTEIN"/>
    <property type="match status" value="1"/>
</dbReference>
<dbReference type="SUPFAM" id="SSF51395">
    <property type="entry name" value="FMN-linked oxidoreductases"/>
    <property type="match status" value="1"/>
</dbReference>
<keyword evidence="9" id="KW-1185">Reference proteome</keyword>
<comment type="pathway">
    <text evidence="2">Pyrimidine metabolism; UMP biosynthesis via de novo pathway.</text>
</comment>
<dbReference type="Gene3D" id="3.20.20.70">
    <property type="entry name" value="Aldolase class I"/>
    <property type="match status" value="1"/>
</dbReference>
<protein>
    <submittedName>
        <fullName evidence="8">Dihydroorotate dehydrogenase (Fumarate)</fullName>
    </submittedName>
</protein>
<keyword evidence="6" id="KW-0560">Oxidoreductase</keyword>
<dbReference type="InterPro" id="IPR050074">
    <property type="entry name" value="DHO_dehydrogenase"/>
</dbReference>
<dbReference type="InterPro" id="IPR005720">
    <property type="entry name" value="Dihydroorotate_DH_cat"/>
</dbReference>
<evidence type="ECO:0000256" key="6">
    <source>
        <dbReference type="ARBA" id="ARBA00023002"/>
    </source>
</evidence>
<dbReference type="NCBIfam" id="NF005741">
    <property type="entry name" value="PRK07565.1"/>
    <property type="match status" value="1"/>
</dbReference>
<evidence type="ECO:0000256" key="2">
    <source>
        <dbReference type="ARBA" id="ARBA00004725"/>
    </source>
</evidence>
<keyword evidence="3" id="KW-0285">Flavoprotein</keyword>
<organism evidence="8 9">
    <name type="scientific">Balneicella halophila</name>
    <dbReference type="NCBI Taxonomy" id="1537566"/>
    <lineage>
        <taxon>Bacteria</taxon>
        <taxon>Pseudomonadati</taxon>
        <taxon>Bacteroidota</taxon>
        <taxon>Bacteroidia</taxon>
        <taxon>Bacteroidales</taxon>
        <taxon>Balneicellaceae</taxon>
        <taxon>Balneicella</taxon>
    </lineage>
</organism>
<gene>
    <name evidence="8" type="ORF">C7377_0391</name>
</gene>
<keyword evidence="5" id="KW-0665">Pyrimidine biosynthesis</keyword>
<sequence>MSMIRLETTFAGLQLKTPIIVGSSGLTDSVSKIKQLAANGAGAVVLKSLFEEQILEDIRETHSQNSMDAPELDEYVRNYTKQNSIAKYLKLIKDAKAAVDIPVIASINCIDANEWTNFANQIEDAGADALELNIALLASDMQRTSEEIEQNYFKIIDAVSKTVELPLIIKLGQYSASLANLIQRIAWTEKVAGLVLFNRFYSPDFDIETGKPLSTNVLSTPDEFGTSLRWVTIMAPQVEVPIVASTGIHDSAAVIKQLWVGAQAVQMVSALYKKGPDYLTEVLDGLKDWMKRHNFESVDQFRGKLHYTKSYDATVFERLQFLKYFSDNKNI</sequence>
<dbReference type="UniPathway" id="UPA00070"/>
<accession>A0A7L4UQR7</accession>